<comment type="caution">
    <text evidence="3">The sequence shown here is derived from an EMBL/GenBank/DDBJ whole genome shotgun (WGS) entry which is preliminary data.</text>
</comment>
<gene>
    <name evidence="3" type="ORF">ACFPQB_06600</name>
</gene>
<feature type="chain" id="PRO_5047540293" description="Lipoprotein" evidence="2">
    <location>
        <begin position="32"/>
        <end position="185"/>
    </location>
</feature>
<proteinExistence type="predicted"/>
<sequence>MRRPHRHDARTPLRWLAALAAAFLLALALSACELPGTGGKEASDDATEKADVDDAMLEFAQCMRDNGVPMEDPKPGERGLVRQNAGDLDPEIVRAAEEECHGIIESAIPEDARREMPAEQKEALLAAAQCMREKGWDVPDPQFDGGKVTQRLEGGVDPEDPAFQKDQEACAEEAGLEMPRRERRS</sequence>
<feature type="region of interest" description="Disordered" evidence="1">
    <location>
        <begin position="65"/>
        <end position="86"/>
    </location>
</feature>
<accession>A0ABW0ZE30</accession>
<feature type="signal peptide" evidence="2">
    <location>
        <begin position="1"/>
        <end position="31"/>
    </location>
</feature>
<reference evidence="4" key="1">
    <citation type="journal article" date="2019" name="Int. J. Syst. Evol. Microbiol.">
        <title>The Global Catalogue of Microorganisms (GCM) 10K type strain sequencing project: providing services to taxonomists for standard genome sequencing and annotation.</title>
        <authorList>
            <consortium name="The Broad Institute Genomics Platform"/>
            <consortium name="The Broad Institute Genome Sequencing Center for Infectious Disease"/>
            <person name="Wu L."/>
            <person name="Ma J."/>
        </authorList>
    </citation>
    <scope>NUCLEOTIDE SEQUENCE [LARGE SCALE GENOMIC DNA]</scope>
    <source>
        <strain evidence="4">YIM 94188</strain>
    </source>
</reference>
<dbReference type="RefSeq" id="WP_136436841.1">
    <property type="nucleotide sequence ID" value="NZ_JBHSNS010000002.1"/>
</dbReference>
<protein>
    <recommendedName>
        <fullName evidence="5">Lipoprotein</fullName>
    </recommendedName>
</protein>
<dbReference type="EMBL" id="JBHSNS010000002">
    <property type="protein sequence ID" value="MFC5728582.1"/>
    <property type="molecule type" value="Genomic_DNA"/>
</dbReference>
<keyword evidence="2" id="KW-0732">Signal</keyword>
<organism evidence="3 4">
    <name type="scientific">Nocardioides vastitatis</name>
    <dbReference type="NCBI Taxonomy" id="2568655"/>
    <lineage>
        <taxon>Bacteria</taxon>
        <taxon>Bacillati</taxon>
        <taxon>Actinomycetota</taxon>
        <taxon>Actinomycetes</taxon>
        <taxon>Propionibacteriales</taxon>
        <taxon>Nocardioidaceae</taxon>
        <taxon>Nocardioides</taxon>
    </lineage>
</organism>
<evidence type="ECO:0008006" key="5">
    <source>
        <dbReference type="Google" id="ProtNLM"/>
    </source>
</evidence>
<dbReference type="Proteomes" id="UP001596072">
    <property type="component" value="Unassembled WGS sequence"/>
</dbReference>
<keyword evidence="4" id="KW-1185">Reference proteome</keyword>
<name>A0ABW0ZE30_9ACTN</name>
<dbReference type="PROSITE" id="PS51257">
    <property type="entry name" value="PROKAR_LIPOPROTEIN"/>
    <property type="match status" value="1"/>
</dbReference>
<feature type="region of interest" description="Disordered" evidence="1">
    <location>
        <begin position="135"/>
        <end position="164"/>
    </location>
</feature>
<evidence type="ECO:0000256" key="1">
    <source>
        <dbReference type="SAM" id="MobiDB-lite"/>
    </source>
</evidence>
<evidence type="ECO:0000313" key="4">
    <source>
        <dbReference type="Proteomes" id="UP001596072"/>
    </source>
</evidence>
<evidence type="ECO:0000313" key="3">
    <source>
        <dbReference type="EMBL" id="MFC5728582.1"/>
    </source>
</evidence>
<evidence type="ECO:0000256" key="2">
    <source>
        <dbReference type="SAM" id="SignalP"/>
    </source>
</evidence>
<feature type="compositionally biased region" description="Basic and acidic residues" evidence="1">
    <location>
        <begin position="71"/>
        <end position="80"/>
    </location>
</feature>